<sequence>MPQIDSKRKEAKEKLKAKHRIVFLIFLFAVNLCLSGHYLTRHVQEDSSMDVIFFDEKDDIMGSAELEIDRKDEEHIIRDDAALENFSEDQKEVNLDEVERFQYSDIWLKSSKFSNINEDLATPEYVQKLILNTSPMDSSNGSHDVLSQSLALEGSAFRNWNITLDPRILAHRLIYLAIHENQYGPARNEALSRKNGHDLDLLKKHNIGLFDYQCDPDTKYLVHDYVSRGSGFAHSFKSFLNLYLAALSSNRVLLSNKSKRGNYQVGCSRGDMQCIFLPFSPCVLRKDPKENVTTIDNAQYNSLLINGTIGQDYDDEKILYLPEKQTDSPYGKESLHLREKLITIIQKLLRLDDESIQASTFPWMPSSELLNEAFNLIRTDDYIITQSAWAYLMKPNLKIQAEVNRIMDKTLPKDFNPASSFGLAVRASDKCSTGETDCLYFWAYMELVSELSWNRTVARVEKKGDTISATTSNMYDTIVLTSEDKDVLNARFNYTSNVSFPFRFVVNEEDVAQGNGDPRSFHGEMNGKKWNADDVLISSIVTIKLQMYPETLVLNGCSNFHRQILWHFRMMGFASLEDAHTQTLLQGTNPKYRPRCRNYIKQF</sequence>
<name>A0AAD3HBF2_9STRA</name>
<proteinExistence type="predicted"/>
<dbReference type="AlphaFoldDB" id="A0AAD3HBF2"/>
<reference evidence="2 3" key="1">
    <citation type="journal article" date="2021" name="Sci. Rep.">
        <title>The genome of the diatom Chaetoceros tenuissimus carries an ancient integrated fragment of an extant virus.</title>
        <authorList>
            <person name="Hongo Y."/>
            <person name="Kimura K."/>
            <person name="Takaki Y."/>
            <person name="Yoshida Y."/>
            <person name="Baba S."/>
            <person name="Kobayashi G."/>
            <person name="Nagasaki K."/>
            <person name="Hano T."/>
            <person name="Tomaru Y."/>
        </authorList>
    </citation>
    <scope>NUCLEOTIDE SEQUENCE [LARGE SCALE GENOMIC DNA]</scope>
    <source>
        <strain evidence="2 3">NIES-3715</strain>
    </source>
</reference>
<feature type="transmembrane region" description="Helical" evidence="1">
    <location>
        <begin position="21"/>
        <end position="39"/>
    </location>
</feature>
<keyword evidence="3" id="KW-1185">Reference proteome</keyword>
<protein>
    <submittedName>
        <fullName evidence="2">Uncharacterized protein</fullName>
    </submittedName>
</protein>
<gene>
    <name evidence="2" type="ORF">CTEN210_13450</name>
</gene>
<keyword evidence="1" id="KW-0472">Membrane</keyword>
<dbReference type="Proteomes" id="UP001054902">
    <property type="component" value="Unassembled WGS sequence"/>
</dbReference>
<dbReference type="PANTHER" id="PTHR13132">
    <property type="entry name" value="ALPHA- 1,6 -FUCOSYLTRANSFERASE"/>
    <property type="match status" value="1"/>
</dbReference>
<evidence type="ECO:0000313" key="2">
    <source>
        <dbReference type="EMBL" id="GFH56974.1"/>
    </source>
</evidence>
<accession>A0AAD3HBF2</accession>
<organism evidence="2 3">
    <name type="scientific">Chaetoceros tenuissimus</name>
    <dbReference type="NCBI Taxonomy" id="426638"/>
    <lineage>
        <taxon>Eukaryota</taxon>
        <taxon>Sar</taxon>
        <taxon>Stramenopiles</taxon>
        <taxon>Ochrophyta</taxon>
        <taxon>Bacillariophyta</taxon>
        <taxon>Coscinodiscophyceae</taxon>
        <taxon>Chaetocerotophycidae</taxon>
        <taxon>Chaetocerotales</taxon>
        <taxon>Chaetocerotaceae</taxon>
        <taxon>Chaetoceros</taxon>
    </lineage>
</organism>
<evidence type="ECO:0000313" key="3">
    <source>
        <dbReference type="Proteomes" id="UP001054902"/>
    </source>
</evidence>
<keyword evidence="1" id="KW-1133">Transmembrane helix</keyword>
<comment type="caution">
    <text evidence="2">The sequence shown here is derived from an EMBL/GenBank/DDBJ whole genome shotgun (WGS) entry which is preliminary data.</text>
</comment>
<keyword evidence="1" id="KW-0812">Transmembrane</keyword>
<dbReference type="GO" id="GO:0046921">
    <property type="term" value="F:alpha-(1-&gt;6)-fucosyltransferase activity"/>
    <property type="evidence" value="ECO:0007669"/>
    <property type="project" value="TreeGrafter"/>
</dbReference>
<evidence type="ECO:0000256" key="1">
    <source>
        <dbReference type="SAM" id="Phobius"/>
    </source>
</evidence>
<dbReference type="EMBL" id="BLLK01000057">
    <property type="protein sequence ID" value="GFH56974.1"/>
    <property type="molecule type" value="Genomic_DNA"/>
</dbReference>
<dbReference type="PANTHER" id="PTHR13132:SF29">
    <property type="entry name" value="ALPHA-(1,6)-FUCOSYLTRANSFERASE"/>
    <property type="match status" value="1"/>
</dbReference>
<dbReference type="GO" id="GO:0006487">
    <property type="term" value="P:protein N-linked glycosylation"/>
    <property type="evidence" value="ECO:0007669"/>
    <property type="project" value="TreeGrafter"/>
</dbReference>